<keyword evidence="3" id="KW-0520">NAD</keyword>
<evidence type="ECO:0000256" key="1">
    <source>
        <dbReference type="ARBA" id="ARBA00005854"/>
    </source>
</evidence>
<dbReference type="Pfam" id="PF02826">
    <property type="entry name" value="2-Hacid_dh_C"/>
    <property type="match status" value="1"/>
</dbReference>
<dbReference type="HOGENOM" id="CLU_019796_1_3_9"/>
<dbReference type="InterPro" id="IPR036291">
    <property type="entry name" value="NAD(P)-bd_dom_sf"/>
</dbReference>
<evidence type="ECO:0000259" key="6">
    <source>
        <dbReference type="Pfam" id="PF02826"/>
    </source>
</evidence>
<reference evidence="7 8" key="1">
    <citation type="submission" date="2013-02" db="EMBL/GenBank/DDBJ databases">
        <title>The Genome Sequence of Enterococcus pallens BAA-351.</title>
        <authorList>
            <consortium name="The Broad Institute Genome Sequencing Platform"/>
            <consortium name="The Broad Institute Genome Sequencing Center for Infectious Disease"/>
            <person name="Earl A.M."/>
            <person name="Gilmore M.S."/>
            <person name="Lebreton F."/>
            <person name="Walker B."/>
            <person name="Young S.K."/>
            <person name="Zeng Q."/>
            <person name="Gargeya S."/>
            <person name="Fitzgerald M."/>
            <person name="Haas B."/>
            <person name="Abouelleil A."/>
            <person name="Alvarado L."/>
            <person name="Arachchi H.M."/>
            <person name="Berlin A.M."/>
            <person name="Chapman S.B."/>
            <person name="Dewar J."/>
            <person name="Goldberg J."/>
            <person name="Griggs A."/>
            <person name="Gujja S."/>
            <person name="Hansen M."/>
            <person name="Howarth C."/>
            <person name="Imamovic A."/>
            <person name="Larimer J."/>
            <person name="McCowan C."/>
            <person name="Murphy C."/>
            <person name="Neiman D."/>
            <person name="Pearson M."/>
            <person name="Priest M."/>
            <person name="Roberts A."/>
            <person name="Saif S."/>
            <person name="Shea T."/>
            <person name="Sisk P."/>
            <person name="Sykes S."/>
            <person name="Wortman J."/>
            <person name="Nusbaum C."/>
            <person name="Birren B."/>
        </authorList>
    </citation>
    <scope>NUCLEOTIDE SEQUENCE [LARGE SCALE GENOMIC DNA]</scope>
    <source>
        <strain evidence="7 8">ATCC BAA-351</strain>
    </source>
</reference>
<feature type="domain" description="D-isomer specific 2-hydroxyacid dehydrogenase catalytic" evidence="5">
    <location>
        <begin position="14"/>
        <end position="329"/>
    </location>
</feature>
<dbReference type="PANTHER" id="PTHR42789:SF1">
    <property type="entry name" value="D-ISOMER SPECIFIC 2-HYDROXYACID DEHYDROGENASE FAMILY PROTEIN (AFU_ORTHOLOGUE AFUA_6G10090)"/>
    <property type="match status" value="1"/>
</dbReference>
<proteinExistence type="inferred from homology"/>
<protein>
    <recommendedName>
        <fullName evidence="9">D-isomer specific 2-hydroxyacid dehydrogenase</fullName>
    </recommendedName>
</protein>
<evidence type="ECO:0008006" key="9">
    <source>
        <dbReference type="Google" id="ProtNLM"/>
    </source>
</evidence>
<dbReference type="OrthoDB" id="9805416at2"/>
<evidence type="ECO:0000256" key="3">
    <source>
        <dbReference type="ARBA" id="ARBA00023027"/>
    </source>
</evidence>
<evidence type="ECO:0000259" key="5">
    <source>
        <dbReference type="Pfam" id="PF00389"/>
    </source>
</evidence>
<keyword evidence="8" id="KW-1185">Reference proteome</keyword>
<dbReference type="SUPFAM" id="SSF51735">
    <property type="entry name" value="NAD(P)-binding Rossmann-fold domains"/>
    <property type="match status" value="1"/>
</dbReference>
<accession>R2QGD1</accession>
<feature type="domain" description="D-isomer specific 2-hydroxyacid dehydrogenase NAD-binding" evidence="6">
    <location>
        <begin position="115"/>
        <end position="300"/>
    </location>
</feature>
<dbReference type="GO" id="GO:0051287">
    <property type="term" value="F:NAD binding"/>
    <property type="evidence" value="ECO:0007669"/>
    <property type="project" value="InterPro"/>
</dbReference>
<dbReference type="RefSeq" id="WP_010756554.1">
    <property type="nucleotide sequence ID" value="NZ_ASWD01000002.1"/>
</dbReference>
<dbReference type="eggNOG" id="COG0111">
    <property type="taxonomic scope" value="Bacteria"/>
</dbReference>
<dbReference type="SUPFAM" id="SSF52283">
    <property type="entry name" value="Formate/glycerate dehydrogenase catalytic domain-like"/>
    <property type="match status" value="1"/>
</dbReference>
<dbReference type="GO" id="GO:0016616">
    <property type="term" value="F:oxidoreductase activity, acting on the CH-OH group of donors, NAD or NADP as acceptor"/>
    <property type="evidence" value="ECO:0007669"/>
    <property type="project" value="InterPro"/>
</dbReference>
<dbReference type="AlphaFoldDB" id="R2QGD1"/>
<comment type="similarity">
    <text evidence="1 4">Belongs to the D-isomer specific 2-hydroxyacid dehydrogenase family.</text>
</comment>
<organism evidence="7 8">
    <name type="scientific">Enterococcus pallens ATCC BAA-351</name>
    <dbReference type="NCBI Taxonomy" id="1158607"/>
    <lineage>
        <taxon>Bacteria</taxon>
        <taxon>Bacillati</taxon>
        <taxon>Bacillota</taxon>
        <taxon>Bacilli</taxon>
        <taxon>Lactobacillales</taxon>
        <taxon>Enterococcaceae</taxon>
        <taxon>Enterococcus</taxon>
    </lineage>
</organism>
<dbReference type="PATRIC" id="fig|1158607.3.peg.1516"/>
<sequence length="357" mass="40129">MPKMLWTADYSPEWDKRFQEVVEVKRAGFNVHNRANDYFDEDELIEQLKGCDIFFNAYDTVTKRVLENSPDLKLILSVRDGPEEGTDLKACKELGIPVLNSAGRCTVSVAEFTFNLIMNMARPVFELTSTMRRDGWTKANQQSLRNIVTEKSTELYGKTLGIVGLGRNGRQVAKFAQAFKMDVIAYDPFQNEEAMAKEGIELVELNELMSRSDYISVLARVTPENHNLIDFEQFDLMKPTAAFVNTGRAALVNADALKDALKNNKIRMAAVDVFDGEGLPLTDSYYDIPAEKLILTNHTAGFSRERIDHQYEIGLSNLVKFLDGTEIQNNCTPGVESTDAYKSHGGKLFGINKKVQV</sequence>
<dbReference type="Pfam" id="PF00389">
    <property type="entry name" value="2-Hacid_dh"/>
    <property type="match status" value="1"/>
</dbReference>
<dbReference type="PANTHER" id="PTHR42789">
    <property type="entry name" value="D-ISOMER SPECIFIC 2-HYDROXYACID DEHYDROGENASE FAMILY PROTEIN (AFU_ORTHOLOGUE AFUA_6G10090)"/>
    <property type="match status" value="1"/>
</dbReference>
<evidence type="ECO:0000313" key="7">
    <source>
        <dbReference type="EMBL" id="EOH95567.1"/>
    </source>
</evidence>
<evidence type="ECO:0000313" key="8">
    <source>
        <dbReference type="Proteomes" id="UP000013782"/>
    </source>
</evidence>
<dbReference type="STRING" id="160454.RV10_GL001301"/>
<dbReference type="Gene3D" id="3.40.50.720">
    <property type="entry name" value="NAD(P)-binding Rossmann-like Domain"/>
    <property type="match status" value="2"/>
</dbReference>
<dbReference type="EMBL" id="AJAQ01000011">
    <property type="protein sequence ID" value="EOH95567.1"/>
    <property type="molecule type" value="Genomic_DNA"/>
</dbReference>
<dbReference type="InterPro" id="IPR006139">
    <property type="entry name" value="D-isomer_2_OHA_DH_cat_dom"/>
</dbReference>
<dbReference type="InterPro" id="IPR050857">
    <property type="entry name" value="D-2-hydroxyacid_DH"/>
</dbReference>
<evidence type="ECO:0000256" key="4">
    <source>
        <dbReference type="RuleBase" id="RU003719"/>
    </source>
</evidence>
<name>R2QGD1_9ENTE</name>
<evidence type="ECO:0000256" key="2">
    <source>
        <dbReference type="ARBA" id="ARBA00023002"/>
    </source>
</evidence>
<dbReference type="Proteomes" id="UP000013782">
    <property type="component" value="Unassembled WGS sequence"/>
</dbReference>
<dbReference type="InterPro" id="IPR006140">
    <property type="entry name" value="D-isomer_DH_NAD-bd"/>
</dbReference>
<keyword evidence="2 4" id="KW-0560">Oxidoreductase</keyword>
<comment type="caution">
    <text evidence="7">The sequence shown here is derived from an EMBL/GenBank/DDBJ whole genome shotgun (WGS) entry which is preliminary data.</text>
</comment>
<gene>
    <name evidence="7" type="ORF">UAU_01529</name>
</gene>